<proteinExistence type="predicted"/>
<reference evidence="2 3" key="1">
    <citation type="submission" date="2023-07" db="EMBL/GenBank/DDBJ databases">
        <title>Closed genome sequence of Methanosarcinaceae archaeon Am2.</title>
        <authorList>
            <person name="Poehlein A."/>
            <person name="Protasov E."/>
            <person name="Platt K."/>
            <person name="Reeh H."/>
            <person name="Daniel R."/>
            <person name="Brune A."/>
        </authorList>
    </citation>
    <scope>NUCLEOTIDE SEQUENCE [LARGE SCALE GENOMIC DNA]</scope>
    <source>
        <strain evidence="2 3">Am2</strain>
    </source>
</reference>
<protein>
    <submittedName>
        <fullName evidence="2">Uncharacterized protein</fullName>
    </submittedName>
</protein>
<keyword evidence="1" id="KW-0472">Membrane</keyword>
<name>A0AA96V6V2_9EURY</name>
<organism evidence="2 3">
    <name type="scientific">Methanolapillus ohkumae</name>
    <dbReference type="NCBI Taxonomy" id="3028298"/>
    <lineage>
        <taxon>Archaea</taxon>
        <taxon>Methanobacteriati</taxon>
        <taxon>Methanobacteriota</taxon>
        <taxon>Stenosarchaea group</taxon>
        <taxon>Methanomicrobia</taxon>
        <taxon>Methanosarcinales</taxon>
        <taxon>Methanosarcinaceae</taxon>
        <taxon>Methanolapillus</taxon>
    </lineage>
</organism>
<dbReference type="AlphaFoldDB" id="A0AA96V6V2"/>
<evidence type="ECO:0000313" key="3">
    <source>
        <dbReference type="Proteomes" id="UP001304970"/>
    </source>
</evidence>
<accession>A0AA96V6V2</accession>
<feature type="transmembrane region" description="Helical" evidence="1">
    <location>
        <begin position="20"/>
        <end position="36"/>
    </location>
</feature>
<dbReference type="Proteomes" id="UP001304970">
    <property type="component" value="Chromosome"/>
</dbReference>
<keyword evidence="1" id="KW-1133">Transmembrane helix</keyword>
<keyword evidence="1" id="KW-0812">Transmembrane</keyword>
<dbReference type="EMBL" id="CP131061">
    <property type="protein sequence ID" value="WNY27822.1"/>
    <property type="molecule type" value="Genomic_DNA"/>
</dbReference>
<evidence type="ECO:0000256" key="1">
    <source>
        <dbReference type="SAM" id="Phobius"/>
    </source>
</evidence>
<feature type="transmembrane region" description="Helical" evidence="1">
    <location>
        <begin position="42"/>
        <end position="64"/>
    </location>
</feature>
<sequence length="93" mass="10624">MQKKSVIVGTEIMKISKNKIIAIFIVGLLSIFYLSYSSFFILAVLTLFYFFITVNLFKILLILTEVTTQSVEKMHGVIALKTIGPFQKKLLKF</sequence>
<evidence type="ECO:0000313" key="2">
    <source>
        <dbReference type="EMBL" id="WNY27822.1"/>
    </source>
</evidence>
<keyword evidence="3" id="KW-1185">Reference proteome</keyword>
<gene>
    <name evidence="2" type="ORF">MsAm2_16360</name>
</gene>